<evidence type="ECO:0000256" key="5">
    <source>
        <dbReference type="ARBA" id="ARBA00023002"/>
    </source>
</evidence>
<keyword evidence="13" id="KW-1185">Reference proteome</keyword>
<dbReference type="EC" id="1.1.1.25" evidence="2 8"/>
<evidence type="ECO:0000259" key="9">
    <source>
        <dbReference type="Pfam" id="PF01488"/>
    </source>
</evidence>
<dbReference type="GO" id="GO:0004764">
    <property type="term" value="F:shikimate 3-dehydrogenase (NADP+) activity"/>
    <property type="evidence" value="ECO:0007669"/>
    <property type="project" value="UniProtKB-UniRule"/>
</dbReference>
<dbReference type="Pfam" id="PF08501">
    <property type="entry name" value="Shikimate_dh_N"/>
    <property type="match status" value="1"/>
</dbReference>
<dbReference type="AlphaFoldDB" id="I4ABD8"/>
<feature type="binding site" evidence="8">
    <location>
        <position position="215"/>
    </location>
    <ligand>
        <name>NADP(+)</name>
        <dbReference type="ChEBI" id="CHEBI:58349"/>
    </ligand>
</feature>
<keyword evidence="5 8" id="KW-0560">Oxidoreductase</keyword>
<dbReference type="NCBIfam" id="NF001319">
    <property type="entry name" value="PRK00258.3-3"/>
    <property type="match status" value="1"/>
</dbReference>
<gene>
    <name evidence="8" type="primary">aroE</name>
    <name evidence="12" type="ordered locus">Desde_2973</name>
</gene>
<dbReference type="InterPro" id="IPR006151">
    <property type="entry name" value="Shikm_DH/Glu-tRNA_Rdtase"/>
</dbReference>
<keyword evidence="3 8" id="KW-0028">Amino-acid biosynthesis</keyword>
<dbReference type="RefSeq" id="WP_014794753.1">
    <property type="nucleotide sequence ID" value="NC_018017.1"/>
</dbReference>
<comment type="pathway">
    <text evidence="1 8">Metabolic intermediate biosynthesis; chorismate biosynthesis; chorismate from D-erythrose 4-phosphate and phosphoenolpyruvate: step 4/7.</text>
</comment>
<organism evidence="12 13">
    <name type="scientific">Desulfitobacterium dehalogenans (strain ATCC 51507 / DSM 9161 / JW/IU-DC1)</name>
    <dbReference type="NCBI Taxonomy" id="756499"/>
    <lineage>
        <taxon>Bacteria</taxon>
        <taxon>Bacillati</taxon>
        <taxon>Bacillota</taxon>
        <taxon>Clostridia</taxon>
        <taxon>Eubacteriales</taxon>
        <taxon>Desulfitobacteriaceae</taxon>
        <taxon>Desulfitobacterium</taxon>
    </lineage>
</organism>
<feature type="binding site" evidence="8">
    <location>
        <position position="102"/>
    </location>
    <ligand>
        <name>shikimate</name>
        <dbReference type="ChEBI" id="CHEBI:36208"/>
    </ligand>
</feature>
<proteinExistence type="inferred from homology"/>
<feature type="binding site" evidence="8">
    <location>
        <begin position="126"/>
        <end position="130"/>
    </location>
    <ligand>
        <name>NADP(+)</name>
        <dbReference type="ChEBI" id="CHEBI:58349"/>
    </ligand>
</feature>
<comment type="subunit">
    <text evidence="8">Homodimer.</text>
</comment>
<dbReference type="Pfam" id="PF01488">
    <property type="entry name" value="Shikimate_DH"/>
    <property type="match status" value="1"/>
</dbReference>
<evidence type="ECO:0000256" key="3">
    <source>
        <dbReference type="ARBA" id="ARBA00022605"/>
    </source>
</evidence>
<name>I4ABD8_DESDJ</name>
<feature type="domain" description="SDH C-terminal" evidence="11">
    <location>
        <begin position="238"/>
        <end position="267"/>
    </location>
</feature>
<feature type="domain" description="Quinate/shikimate 5-dehydrogenase/glutamyl-tRNA reductase" evidence="9">
    <location>
        <begin position="118"/>
        <end position="191"/>
    </location>
</feature>
<evidence type="ECO:0000256" key="8">
    <source>
        <dbReference type="HAMAP-Rule" id="MF_00222"/>
    </source>
</evidence>
<feature type="domain" description="Shikimate dehydrogenase substrate binding N-terminal" evidence="10">
    <location>
        <begin position="7"/>
        <end position="89"/>
    </location>
</feature>
<dbReference type="STRING" id="756499.Desde_2973"/>
<dbReference type="HAMAP" id="MF_00222">
    <property type="entry name" value="Shikimate_DH_AroE"/>
    <property type="match status" value="1"/>
</dbReference>
<dbReference type="NCBIfam" id="TIGR00507">
    <property type="entry name" value="aroE"/>
    <property type="match status" value="1"/>
</dbReference>
<feature type="active site" description="Proton acceptor" evidence="8">
    <location>
        <position position="66"/>
    </location>
</feature>
<dbReference type="InterPro" id="IPR046346">
    <property type="entry name" value="Aminoacid_DH-like_N_sf"/>
</dbReference>
<dbReference type="SUPFAM" id="SSF53223">
    <property type="entry name" value="Aminoacid dehydrogenase-like, N-terminal domain"/>
    <property type="match status" value="1"/>
</dbReference>
<feature type="binding site" evidence="8">
    <location>
        <position position="245"/>
    </location>
    <ligand>
        <name>shikimate</name>
        <dbReference type="ChEBI" id="CHEBI:36208"/>
    </ligand>
</feature>
<dbReference type="OrthoDB" id="9792692at2"/>
<dbReference type="GO" id="GO:0050661">
    <property type="term" value="F:NADP binding"/>
    <property type="evidence" value="ECO:0007669"/>
    <property type="project" value="InterPro"/>
</dbReference>
<dbReference type="GO" id="GO:0009423">
    <property type="term" value="P:chorismate biosynthetic process"/>
    <property type="evidence" value="ECO:0007669"/>
    <property type="project" value="UniProtKB-UniRule"/>
</dbReference>
<feature type="binding site" evidence="8">
    <location>
        <position position="78"/>
    </location>
    <ligand>
        <name>NADP(+)</name>
        <dbReference type="ChEBI" id="CHEBI:58349"/>
    </ligand>
</feature>
<dbReference type="InterPro" id="IPR036291">
    <property type="entry name" value="NAD(P)-bd_dom_sf"/>
</dbReference>
<dbReference type="EMBL" id="CP003348">
    <property type="protein sequence ID" value="AFM01273.1"/>
    <property type="molecule type" value="Genomic_DNA"/>
</dbReference>
<evidence type="ECO:0000256" key="7">
    <source>
        <dbReference type="ARBA" id="ARBA00049442"/>
    </source>
</evidence>
<feature type="binding site" evidence="8">
    <location>
        <begin position="149"/>
        <end position="154"/>
    </location>
    <ligand>
        <name>NADP(+)</name>
        <dbReference type="ChEBI" id="CHEBI:58349"/>
    </ligand>
</feature>
<dbReference type="Pfam" id="PF18317">
    <property type="entry name" value="SDH_C"/>
    <property type="match status" value="1"/>
</dbReference>
<evidence type="ECO:0000313" key="12">
    <source>
        <dbReference type="EMBL" id="AFM01273.1"/>
    </source>
</evidence>
<dbReference type="SUPFAM" id="SSF51735">
    <property type="entry name" value="NAD(P)-binding Rossmann-fold domains"/>
    <property type="match status" value="1"/>
</dbReference>
<dbReference type="CDD" id="cd01065">
    <property type="entry name" value="NAD_bind_Shikimate_DH"/>
    <property type="match status" value="1"/>
</dbReference>
<evidence type="ECO:0000256" key="4">
    <source>
        <dbReference type="ARBA" id="ARBA00022857"/>
    </source>
</evidence>
<dbReference type="GO" id="GO:0019632">
    <property type="term" value="P:shikimate metabolic process"/>
    <property type="evidence" value="ECO:0007669"/>
    <property type="project" value="InterPro"/>
</dbReference>
<dbReference type="InterPro" id="IPR022893">
    <property type="entry name" value="Shikimate_DH_fam"/>
</dbReference>
<dbReference type="Gene3D" id="3.40.50.720">
    <property type="entry name" value="NAD(P)-binding Rossmann-like Domain"/>
    <property type="match status" value="1"/>
</dbReference>
<evidence type="ECO:0000256" key="2">
    <source>
        <dbReference type="ARBA" id="ARBA00012962"/>
    </source>
</evidence>
<dbReference type="InterPro" id="IPR041121">
    <property type="entry name" value="SDH_C"/>
</dbReference>
<feature type="binding site" evidence="8">
    <location>
        <position position="62"/>
    </location>
    <ligand>
        <name>shikimate</name>
        <dbReference type="ChEBI" id="CHEBI:36208"/>
    </ligand>
</feature>
<evidence type="ECO:0000259" key="11">
    <source>
        <dbReference type="Pfam" id="PF18317"/>
    </source>
</evidence>
<dbReference type="InterPro" id="IPR013708">
    <property type="entry name" value="Shikimate_DH-bd_N"/>
</dbReference>
<evidence type="ECO:0000256" key="1">
    <source>
        <dbReference type="ARBA" id="ARBA00004871"/>
    </source>
</evidence>
<dbReference type="Proteomes" id="UP000006053">
    <property type="component" value="Chromosome"/>
</dbReference>
<keyword evidence="4 8" id="KW-0521">NADP</keyword>
<reference evidence="13" key="1">
    <citation type="submission" date="2012-06" db="EMBL/GenBank/DDBJ databases">
        <title>Complete sequence of Desulfitobacterium dehalogenans ATCC 51507.</title>
        <authorList>
            <person name="Lucas S."/>
            <person name="Han J."/>
            <person name="Lapidus A."/>
            <person name="Cheng J.-F."/>
            <person name="Goodwin L."/>
            <person name="Pitluck S."/>
            <person name="Peters L."/>
            <person name="Ovchinnikova G."/>
            <person name="Teshima H."/>
            <person name="Detter J.C."/>
            <person name="Han C."/>
            <person name="Tapia R."/>
            <person name="Land M."/>
            <person name="Hauser L."/>
            <person name="Kyrpides N."/>
            <person name="Ivanova N."/>
            <person name="Pagani I."/>
            <person name="Kruse T."/>
            <person name="de Vos W.M."/>
            <person name="Smidt H."/>
            <person name="Woyke T."/>
        </authorList>
    </citation>
    <scope>NUCLEOTIDE SEQUENCE [LARGE SCALE GENOMIC DNA]</scope>
    <source>
        <strain evidence="13">ATCC 51507 / DSM 9161 / JW/IU-DC1</strain>
    </source>
</reference>
<dbReference type="PANTHER" id="PTHR21089">
    <property type="entry name" value="SHIKIMATE DEHYDROGENASE"/>
    <property type="match status" value="1"/>
</dbReference>
<dbReference type="InterPro" id="IPR011342">
    <property type="entry name" value="Shikimate_DH"/>
</dbReference>
<dbReference type="GO" id="GO:0009073">
    <property type="term" value="P:aromatic amino acid family biosynthetic process"/>
    <property type="evidence" value="ECO:0007669"/>
    <property type="project" value="UniProtKB-KW"/>
</dbReference>
<reference evidence="12 13" key="2">
    <citation type="journal article" date="2015" name="J. Bacteriol.">
        <title>Genomic, proteomic, and biochemical analysis of the organohalide respiratory pathway in Desulfitobacterium dehalogenans.</title>
        <authorList>
            <person name="Kruse T."/>
            <person name="van de Pas B.A."/>
            <person name="Atteia A."/>
            <person name="Krab K."/>
            <person name="Hagen W.R."/>
            <person name="Goodwin L."/>
            <person name="Chain P."/>
            <person name="Boeren S."/>
            <person name="Maphosa F."/>
            <person name="Schraa G."/>
            <person name="de Vos W.M."/>
            <person name="van der Oost J."/>
            <person name="Smidt H."/>
            <person name="Stams A.J."/>
        </authorList>
    </citation>
    <scope>NUCLEOTIDE SEQUENCE [LARGE SCALE GENOMIC DNA]</scope>
    <source>
        <strain evidence="13">ATCC 51507 / DSM 9161 / JW/IU-DC1</strain>
    </source>
</reference>
<comment type="catalytic activity">
    <reaction evidence="7 8">
        <text>shikimate + NADP(+) = 3-dehydroshikimate + NADPH + H(+)</text>
        <dbReference type="Rhea" id="RHEA:17737"/>
        <dbReference type="ChEBI" id="CHEBI:15378"/>
        <dbReference type="ChEBI" id="CHEBI:16630"/>
        <dbReference type="ChEBI" id="CHEBI:36208"/>
        <dbReference type="ChEBI" id="CHEBI:57783"/>
        <dbReference type="ChEBI" id="CHEBI:58349"/>
        <dbReference type="EC" id="1.1.1.25"/>
    </reaction>
</comment>
<keyword evidence="6 8" id="KW-0057">Aromatic amino acid biosynthesis</keyword>
<dbReference type="GO" id="GO:0005829">
    <property type="term" value="C:cytosol"/>
    <property type="evidence" value="ECO:0007669"/>
    <property type="project" value="TreeGrafter"/>
</dbReference>
<dbReference type="eggNOG" id="COG0169">
    <property type="taxonomic scope" value="Bacteria"/>
</dbReference>
<dbReference type="PANTHER" id="PTHR21089:SF1">
    <property type="entry name" value="BIFUNCTIONAL 3-DEHYDROQUINATE DEHYDRATASE_SHIKIMATE DEHYDROGENASE, CHLOROPLASTIC"/>
    <property type="match status" value="1"/>
</dbReference>
<comment type="similarity">
    <text evidence="8">Belongs to the shikimate dehydrogenase family.</text>
</comment>
<dbReference type="Gene3D" id="3.40.50.10860">
    <property type="entry name" value="Leucine Dehydrogenase, chain A, domain 1"/>
    <property type="match status" value="1"/>
</dbReference>
<feature type="binding site" evidence="8">
    <location>
        <position position="87"/>
    </location>
    <ligand>
        <name>shikimate</name>
        <dbReference type="ChEBI" id="CHEBI:36208"/>
    </ligand>
</feature>
<dbReference type="HOGENOM" id="CLU_044063_4_1_9"/>
<sequence length="274" mass="29973">MVKHFAVIGCPIAHSLSPVMHNAGYKALDLAADYQKFQVSPEDLGEAVLGLKALGFSGWNVTVPHKEAILPFLDELTEEARRAGAVNTVKVHKGRLIGHNTDGSGFVRSLQEHMELGEGKKIVLLGAGGAAKGIAMALAPFGVQLCIMNRTPERGAELLEKIREWGGQARQEVWGRGEWLTQADCVIQTTSLGLKKEDYPFSLEGIHPGTLVVDIIFNPWETPFLQSAKVLGCKIVNGMDMLLYQGVNAWEFWLEDKAPVDAMRKALYQALAQV</sequence>
<dbReference type="KEGG" id="ddh:Desde_2973"/>
<feature type="binding site" evidence="8">
    <location>
        <position position="238"/>
    </location>
    <ligand>
        <name>NADP(+)</name>
        <dbReference type="ChEBI" id="CHEBI:58349"/>
    </ligand>
</feature>
<comment type="function">
    <text evidence="8">Involved in the biosynthesis of the chorismate, which leads to the biosynthesis of aromatic amino acids. Catalyzes the reversible NADPH linked reduction of 3-dehydroshikimate (DHSA) to yield shikimate (SA).</text>
</comment>
<feature type="binding site" evidence="8">
    <location>
        <begin position="15"/>
        <end position="17"/>
    </location>
    <ligand>
        <name>shikimate</name>
        <dbReference type="ChEBI" id="CHEBI:36208"/>
    </ligand>
</feature>
<evidence type="ECO:0000313" key="13">
    <source>
        <dbReference type="Proteomes" id="UP000006053"/>
    </source>
</evidence>
<protein>
    <recommendedName>
        <fullName evidence="2 8">Shikimate dehydrogenase (NADP(+))</fullName>
        <shortName evidence="8">SDH</shortName>
        <ecNumber evidence="2 8">1.1.1.25</ecNumber>
    </recommendedName>
</protein>
<evidence type="ECO:0000259" key="10">
    <source>
        <dbReference type="Pfam" id="PF08501"/>
    </source>
</evidence>
<evidence type="ECO:0000256" key="6">
    <source>
        <dbReference type="ARBA" id="ARBA00023141"/>
    </source>
</evidence>
<dbReference type="UniPathway" id="UPA00053">
    <property type="reaction ID" value="UER00087"/>
</dbReference>
<comment type="caution">
    <text evidence="8">Lacks conserved residue(s) required for the propagation of feature annotation.</text>
</comment>
<accession>I4ABD8</accession>
<dbReference type="GO" id="GO:0008652">
    <property type="term" value="P:amino acid biosynthetic process"/>
    <property type="evidence" value="ECO:0007669"/>
    <property type="project" value="UniProtKB-KW"/>
</dbReference>